<evidence type="ECO:0000313" key="2">
    <source>
        <dbReference type="Proteomes" id="UP000233618"/>
    </source>
</evidence>
<name>A0A2N3I1C3_9BACT</name>
<evidence type="ECO:0000313" key="1">
    <source>
        <dbReference type="EMBL" id="PKQ64101.1"/>
    </source>
</evidence>
<dbReference type="Proteomes" id="UP000233618">
    <property type="component" value="Unassembled WGS sequence"/>
</dbReference>
<keyword evidence="2" id="KW-1185">Reference proteome</keyword>
<dbReference type="RefSeq" id="WP_101310674.1">
    <property type="nucleotide sequence ID" value="NZ_MVDE01000025.1"/>
</dbReference>
<dbReference type="EMBL" id="MVDE01000025">
    <property type="protein sequence ID" value="PKQ64101.1"/>
    <property type="molecule type" value="Genomic_DNA"/>
</dbReference>
<dbReference type="AlphaFoldDB" id="A0A2N3I1C3"/>
<organism evidence="1 2">
    <name type="scientific">Labilibaculum manganireducens</name>
    <dbReference type="NCBI Taxonomy" id="1940525"/>
    <lineage>
        <taxon>Bacteria</taxon>
        <taxon>Pseudomonadati</taxon>
        <taxon>Bacteroidota</taxon>
        <taxon>Bacteroidia</taxon>
        <taxon>Marinilabiliales</taxon>
        <taxon>Marinifilaceae</taxon>
        <taxon>Labilibaculum</taxon>
    </lineage>
</organism>
<comment type="caution">
    <text evidence="1">The sequence shown here is derived from an EMBL/GenBank/DDBJ whole genome shotgun (WGS) entry which is preliminary data.</text>
</comment>
<sequence length="202" mass="23531">MFWGVSRGSSDELNERLTSQFDLIDNGNTGGFDIIDYIKKIPAVYECGDSSRNFSVIINSFLKTKILSNSTVINNINNGFVKFFGGQQYQLGHYFRHLYQAVNYIDSQSSFLFSKDEKYEYIKTLRAQMSNYEQALLFINSLTIMGRDWEYSNKDGKCLISEYNLIKNLPKKFIPNMQPQDYYPDVDFEWKSKKVKKKASLN</sequence>
<reference evidence="1 2" key="1">
    <citation type="journal article" date="2017" name="Front. Microbiol.">
        <title>Labilibaculum manganireducens gen. nov., sp. nov. and Labilibaculum filiforme sp. nov., Novel Bacteroidetes Isolated from Subsurface Sediments of the Baltic Sea.</title>
        <authorList>
            <person name="Vandieken V."/>
            <person name="Marshall I.P."/>
            <person name="Niemann H."/>
            <person name="Engelen B."/>
            <person name="Cypionka H."/>
        </authorList>
    </citation>
    <scope>NUCLEOTIDE SEQUENCE [LARGE SCALE GENOMIC DNA]</scope>
    <source>
        <strain evidence="1 2">59.10-2M</strain>
    </source>
</reference>
<protein>
    <submittedName>
        <fullName evidence="1">Uncharacterized protein</fullName>
    </submittedName>
</protein>
<gene>
    <name evidence="1" type="ORF">BZG01_15065</name>
</gene>
<accession>A0A2N3I1C3</accession>
<dbReference type="InterPro" id="IPR031709">
    <property type="entry name" value="PutAbiC"/>
</dbReference>
<dbReference type="Pfam" id="PF16872">
    <property type="entry name" value="putAbiC"/>
    <property type="match status" value="1"/>
</dbReference>
<proteinExistence type="predicted"/>